<comment type="caution">
    <text evidence="3">The sequence shown here is derived from an EMBL/GenBank/DDBJ whole genome shotgun (WGS) entry which is preliminary data.</text>
</comment>
<keyword evidence="4" id="KW-1185">Reference proteome</keyword>
<dbReference type="EMBL" id="BORT01000004">
    <property type="protein sequence ID" value="GIO46616.1"/>
    <property type="molecule type" value="Genomic_DNA"/>
</dbReference>
<organism evidence="3 4">
    <name type="scientific">Paenibacillus azoreducens</name>
    <dbReference type="NCBI Taxonomy" id="116718"/>
    <lineage>
        <taxon>Bacteria</taxon>
        <taxon>Bacillati</taxon>
        <taxon>Bacillota</taxon>
        <taxon>Bacilli</taxon>
        <taxon>Bacillales</taxon>
        <taxon>Paenibacillaceae</taxon>
        <taxon>Paenibacillus</taxon>
    </lineage>
</organism>
<dbReference type="AlphaFoldDB" id="A0A920CMR4"/>
<dbReference type="RefSeq" id="WP_212977602.1">
    <property type="nucleotide sequence ID" value="NZ_AP025343.1"/>
</dbReference>
<dbReference type="InterPro" id="IPR036291">
    <property type="entry name" value="NAD(P)-bd_dom_sf"/>
</dbReference>
<dbReference type="Pfam" id="PF01370">
    <property type="entry name" value="Epimerase"/>
    <property type="match status" value="1"/>
</dbReference>
<dbReference type="Proteomes" id="UP000682811">
    <property type="component" value="Unassembled WGS sequence"/>
</dbReference>
<reference evidence="3 4" key="1">
    <citation type="submission" date="2021-03" db="EMBL/GenBank/DDBJ databases">
        <title>Antimicrobial resistance genes in bacteria isolated from Japanese honey, and their potential for conferring macrolide and lincosamide resistance in the American foulbrood pathogen Paenibacillus larvae.</title>
        <authorList>
            <person name="Okamoto M."/>
            <person name="Kumagai M."/>
            <person name="Kanamori H."/>
            <person name="Takamatsu D."/>
        </authorList>
    </citation>
    <scope>NUCLEOTIDE SEQUENCE [LARGE SCALE GENOMIC DNA]</scope>
    <source>
        <strain evidence="3 4">J34TS1</strain>
    </source>
</reference>
<protein>
    <submittedName>
        <fullName evidence="3">UDP-2-acetamido-2,6-dideoxy-hexulose 4-reductase</fullName>
    </submittedName>
</protein>
<dbReference type="SUPFAM" id="SSF51735">
    <property type="entry name" value="NAD(P)-binding Rossmann-fold domains"/>
    <property type="match status" value="1"/>
</dbReference>
<dbReference type="Gene3D" id="3.90.25.10">
    <property type="entry name" value="UDP-galactose 4-epimerase, domain 1"/>
    <property type="match status" value="1"/>
</dbReference>
<accession>A0A920CMR4</accession>
<dbReference type="PANTHER" id="PTHR43000">
    <property type="entry name" value="DTDP-D-GLUCOSE 4,6-DEHYDRATASE-RELATED"/>
    <property type="match status" value="1"/>
</dbReference>
<comment type="similarity">
    <text evidence="1">Belongs to the NAD(P)-dependent epimerase/dehydratase family.</text>
</comment>
<evidence type="ECO:0000313" key="4">
    <source>
        <dbReference type="Proteomes" id="UP000682811"/>
    </source>
</evidence>
<feature type="domain" description="NAD-dependent epimerase/dehydratase" evidence="2">
    <location>
        <begin position="11"/>
        <end position="232"/>
    </location>
</feature>
<gene>
    <name evidence="3" type="ORF">J34TS1_13810</name>
</gene>
<name>A0A920CMR4_9BACL</name>
<sequence length="309" mass="33541">MDGPTSRKPVILITGASGFTGSHACRYFAEQDMQVAAVVRNLPAEAAPDGIRYYECDLLDKTKLRELIQTVAPDFALHLGGKNSVPESWENPLMYLETNVLPTIYLLDSLRSFPSCRIVIAGSMLVSPLTPPFQPPHPYNLSKSLQKAAALSWAGLFGQNVILAEPSNLIGPGPSTGFCALLARHIAAYELEGKIETFKVSSRTALRDFLDVRDAVKAYDLLLKKGTPGQTVRVTSGTSHTLEEIVATMMSIAGSMAPLEWGKEEGAFAPLAVQPCEPLAALGWKPEIPLETSLRDVLEYCRLQKGGRT</sequence>
<evidence type="ECO:0000259" key="2">
    <source>
        <dbReference type="Pfam" id="PF01370"/>
    </source>
</evidence>
<dbReference type="InterPro" id="IPR001509">
    <property type="entry name" value="Epimerase_deHydtase"/>
</dbReference>
<evidence type="ECO:0000256" key="1">
    <source>
        <dbReference type="ARBA" id="ARBA00007637"/>
    </source>
</evidence>
<evidence type="ECO:0000313" key="3">
    <source>
        <dbReference type="EMBL" id="GIO46616.1"/>
    </source>
</evidence>
<dbReference type="Gene3D" id="3.40.50.720">
    <property type="entry name" value="NAD(P)-binding Rossmann-like Domain"/>
    <property type="match status" value="1"/>
</dbReference>
<proteinExistence type="inferred from homology"/>